<name>A0A4Z0GUX7_9BACL</name>
<sequence>MIREWLVSAYLYLFKILFVLAKLFPQKEKVSFVVSFSENTKYLAHEFEKEQLKTELVFLCRGKCIADFSGGKGTVIPFETSGFLDMARSAYHLATSKTVFVDNYFGFLSVVKFRKEVQCIQIWHAAGALKTFGLEDKSISMRTRGANRRFAQVYQRFDKVIVGSDIMAEIFKRSFGITDDRILRTGIPRTDFFYHLKAEDPVFHDMTAMSQSGSDEQYGLASEVQTFIDGPFASKRKILYAPTYRDNERNTNQLHLDIDQMKNELGAEYVLLLRLHPAVRDGFVIPDQDQGFAFDCSSYSDINQLLLISDILVTDYSSIPVEYSLLNKPMIFFPYDLKEYGRERGFQADYMDWVPGPVAFSTTDLIKLIRHNSFDMKQVAAFSSQWNRYSKGFSSRNVVQYVIKSCGLR</sequence>
<comment type="similarity">
    <text evidence="2">Belongs to the CDP-glycerol glycerophosphotransferase family.</text>
</comment>
<keyword evidence="4 7" id="KW-0808">Transferase</keyword>
<keyword evidence="6" id="KW-0472">Membrane</keyword>
<evidence type="ECO:0000256" key="5">
    <source>
        <dbReference type="ARBA" id="ARBA00022944"/>
    </source>
</evidence>
<evidence type="ECO:0000256" key="1">
    <source>
        <dbReference type="ARBA" id="ARBA00004202"/>
    </source>
</evidence>
<evidence type="ECO:0000256" key="2">
    <source>
        <dbReference type="ARBA" id="ARBA00010488"/>
    </source>
</evidence>
<accession>A0A4Z0GUX7</accession>
<organism evidence="7 8">
    <name type="scientific">Sporolactobacillus shoreae</name>
    <dbReference type="NCBI Taxonomy" id="1465501"/>
    <lineage>
        <taxon>Bacteria</taxon>
        <taxon>Bacillati</taxon>
        <taxon>Bacillota</taxon>
        <taxon>Bacilli</taxon>
        <taxon>Bacillales</taxon>
        <taxon>Sporolactobacillaceae</taxon>
        <taxon>Sporolactobacillus</taxon>
    </lineage>
</organism>
<dbReference type="InterPro" id="IPR051612">
    <property type="entry name" value="Teichoic_Acid_Biosynth"/>
</dbReference>
<dbReference type="Proteomes" id="UP000298347">
    <property type="component" value="Unassembled WGS sequence"/>
</dbReference>
<evidence type="ECO:0000313" key="7">
    <source>
        <dbReference type="EMBL" id="TGB00132.1"/>
    </source>
</evidence>
<evidence type="ECO:0000256" key="6">
    <source>
        <dbReference type="ARBA" id="ARBA00023136"/>
    </source>
</evidence>
<keyword evidence="3" id="KW-1003">Cell membrane</keyword>
<reference evidence="7 8" key="1">
    <citation type="journal article" date="2015" name="Int. J. Syst. Evol. Microbiol.">
        <title>Sporolactobacillus shoreae sp. nov. and Sporolactobacillus spathodeae sp. nov., two spore-forming lactic acid bacteria isolated from tree barks in Thailand.</title>
        <authorList>
            <person name="Thamacharoensuk T."/>
            <person name="Kitahara M."/>
            <person name="Ohkuma M."/>
            <person name="Thongchul N."/>
            <person name="Tanasupawat S."/>
        </authorList>
    </citation>
    <scope>NUCLEOTIDE SEQUENCE [LARGE SCALE GENOMIC DNA]</scope>
    <source>
        <strain evidence="7 8">BK92</strain>
    </source>
</reference>
<dbReference type="Pfam" id="PF04464">
    <property type="entry name" value="Glyphos_transf"/>
    <property type="match status" value="1"/>
</dbReference>
<keyword evidence="8" id="KW-1185">Reference proteome</keyword>
<dbReference type="Gene3D" id="3.40.50.11820">
    <property type="match status" value="1"/>
</dbReference>
<dbReference type="PANTHER" id="PTHR37316:SF1">
    <property type="entry name" value="TEICHOIC ACID GLYCEROL-PHOSPHATE PRIMASE"/>
    <property type="match status" value="1"/>
</dbReference>
<dbReference type="Gene3D" id="3.40.50.12580">
    <property type="match status" value="1"/>
</dbReference>
<protein>
    <submittedName>
        <fullName evidence="7">CDP-glycerol--glycerophosphate glycerophosphotransferase</fullName>
    </submittedName>
</protein>
<comment type="subcellular location">
    <subcellularLocation>
        <location evidence="1">Cell membrane</location>
        <topology evidence="1">Peripheral membrane protein</topology>
    </subcellularLocation>
</comment>
<dbReference type="GO" id="GO:0005886">
    <property type="term" value="C:plasma membrane"/>
    <property type="evidence" value="ECO:0007669"/>
    <property type="project" value="UniProtKB-SubCell"/>
</dbReference>
<dbReference type="PANTHER" id="PTHR37316">
    <property type="entry name" value="TEICHOIC ACID GLYCEROL-PHOSPHATE PRIMASE"/>
    <property type="match status" value="1"/>
</dbReference>
<dbReference type="InterPro" id="IPR043149">
    <property type="entry name" value="TagF_N"/>
</dbReference>
<dbReference type="AlphaFoldDB" id="A0A4Z0GUX7"/>
<dbReference type="InterPro" id="IPR007554">
    <property type="entry name" value="Glycerophosphate_synth"/>
</dbReference>
<comment type="caution">
    <text evidence="7">The sequence shown here is derived from an EMBL/GenBank/DDBJ whole genome shotgun (WGS) entry which is preliminary data.</text>
</comment>
<dbReference type="EMBL" id="SRJD01000001">
    <property type="protein sequence ID" value="TGB00132.1"/>
    <property type="molecule type" value="Genomic_DNA"/>
</dbReference>
<dbReference type="GO" id="GO:0019350">
    <property type="term" value="P:teichoic acid biosynthetic process"/>
    <property type="evidence" value="ECO:0007669"/>
    <property type="project" value="UniProtKB-KW"/>
</dbReference>
<dbReference type="InterPro" id="IPR043148">
    <property type="entry name" value="TagF_C"/>
</dbReference>
<proteinExistence type="inferred from homology"/>
<dbReference type="GO" id="GO:0047355">
    <property type="term" value="F:CDP-glycerol glycerophosphotransferase activity"/>
    <property type="evidence" value="ECO:0007669"/>
    <property type="project" value="InterPro"/>
</dbReference>
<evidence type="ECO:0000256" key="3">
    <source>
        <dbReference type="ARBA" id="ARBA00022475"/>
    </source>
</evidence>
<evidence type="ECO:0000256" key="4">
    <source>
        <dbReference type="ARBA" id="ARBA00022679"/>
    </source>
</evidence>
<evidence type="ECO:0000313" key="8">
    <source>
        <dbReference type="Proteomes" id="UP000298347"/>
    </source>
</evidence>
<dbReference type="OrthoDB" id="9811865at2"/>
<gene>
    <name evidence="7" type="ORF">E4665_00185</name>
</gene>
<keyword evidence="5" id="KW-0777">Teichoic acid biosynthesis</keyword>
<dbReference type="SUPFAM" id="SSF53756">
    <property type="entry name" value="UDP-Glycosyltransferase/glycogen phosphorylase"/>
    <property type="match status" value="1"/>
</dbReference>